<dbReference type="SUPFAM" id="SSF52317">
    <property type="entry name" value="Class I glutamine amidotransferase-like"/>
    <property type="match status" value="1"/>
</dbReference>
<proteinExistence type="inferred from homology"/>
<dbReference type="Proteomes" id="UP000009168">
    <property type="component" value="Unassembled WGS sequence"/>
</dbReference>
<dbReference type="PANTHER" id="PTHR11315">
    <property type="entry name" value="PROTEASE FAMILY C26 GAMMA-GLUTAMYL HYDROLASE"/>
    <property type="match status" value="1"/>
</dbReference>
<evidence type="ECO:0000256" key="8">
    <source>
        <dbReference type="PROSITE-ProRule" id="PRU00607"/>
    </source>
</evidence>
<dbReference type="InterPro" id="IPR029062">
    <property type="entry name" value="Class_I_gatase-like"/>
</dbReference>
<reference evidence="11" key="1">
    <citation type="journal article" date="2006" name="PLoS Biol.">
        <title>Macronuclear genome sequence of the ciliate Tetrahymena thermophila, a model eukaryote.</title>
        <authorList>
            <person name="Eisen J.A."/>
            <person name="Coyne R.S."/>
            <person name="Wu M."/>
            <person name="Wu D."/>
            <person name="Thiagarajan M."/>
            <person name="Wortman J.R."/>
            <person name="Badger J.H."/>
            <person name="Ren Q."/>
            <person name="Amedeo P."/>
            <person name="Jones K.M."/>
            <person name="Tallon L.J."/>
            <person name="Delcher A.L."/>
            <person name="Salzberg S.L."/>
            <person name="Silva J.C."/>
            <person name="Haas B.J."/>
            <person name="Majoros W.H."/>
            <person name="Farzad M."/>
            <person name="Carlton J.M."/>
            <person name="Smith R.K. Jr."/>
            <person name="Garg J."/>
            <person name="Pearlman R.E."/>
            <person name="Karrer K.M."/>
            <person name="Sun L."/>
            <person name="Manning G."/>
            <person name="Elde N.C."/>
            <person name="Turkewitz A.P."/>
            <person name="Asai D.J."/>
            <person name="Wilkes D.E."/>
            <person name="Wang Y."/>
            <person name="Cai H."/>
            <person name="Collins K."/>
            <person name="Stewart B.A."/>
            <person name="Lee S.R."/>
            <person name="Wilamowska K."/>
            <person name="Weinberg Z."/>
            <person name="Ruzzo W.L."/>
            <person name="Wloga D."/>
            <person name="Gaertig J."/>
            <person name="Frankel J."/>
            <person name="Tsao C.-C."/>
            <person name="Gorovsky M.A."/>
            <person name="Keeling P.J."/>
            <person name="Waller R.F."/>
            <person name="Patron N.J."/>
            <person name="Cherry J.M."/>
            <person name="Stover N.A."/>
            <person name="Krieger C.J."/>
            <person name="del Toro C."/>
            <person name="Ryder H.F."/>
            <person name="Williamson S.C."/>
            <person name="Barbeau R.A."/>
            <person name="Hamilton E.P."/>
            <person name="Orias E."/>
        </authorList>
    </citation>
    <scope>NUCLEOTIDE SEQUENCE [LARGE SCALE GENOMIC DNA]</scope>
    <source>
        <strain evidence="11">SB210</strain>
    </source>
</reference>
<gene>
    <name evidence="10" type="ORF">TTHERM_00819530</name>
</gene>
<dbReference type="OMA" id="RMFENFP"/>
<feature type="active site" description="Nucleophile" evidence="7 8">
    <location>
        <position position="132"/>
    </location>
</feature>
<dbReference type="KEGG" id="tet:TTHERM_00819530"/>
<dbReference type="Pfam" id="PF07722">
    <property type="entry name" value="Peptidase_C26"/>
    <property type="match status" value="1"/>
</dbReference>
<protein>
    <recommendedName>
        <fullName evidence="3 8">folate gamma-glutamyl hydrolase</fullName>
        <ecNumber evidence="3 8">3.4.19.9</ecNumber>
    </recommendedName>
</protein>
<dbReference type="GO" id="GO:0005773">
    <property type="term" value="C:vacuole"/>
    <property type="evidence" value="ECO:0007669"/>
    <property type="project" value="TreeGrafter"/>
</dbReference>
<evidence type="ECO:0000256" key="6">
    <source>
        <dbReference type="ARBA" id="ARBA00022801"/>
    </source>
</evidence>
<name>Q23H93_TETTS</name>
<feature type="active site" description="Proton donor" evidence="7">
    <location>
        <position position="239"/>
    </location>
</feature>
<feature type="signal peptide" evidence="9">
    <location>
        <begin position="1"/>
        <end position="22"/>
    </location>
</feature>
<dbReference type="GO" id="GO:0034722">
    <property type="term" value="F:gamma-glutamyl-peptidase activity"/>
    <property type="evidence" value="ECO:0007669"/>
    <property type="project" value="UniProtKB-UniRule"/>
</dbReference>
<dbReference type="HOGENOM" id="CLU_058704_1_1_1"/>
<dbReference type="Gene3D" id="3.40.50.880">
    <property type="match status" value="1"/>
</dbReference>
<evidence type="ECO:0000256" key="4">
    <source>
        <dbReference type="ARBA" id="ARBA00022525"/>
    </source>
</evidence>
<dbReference type="GO" id="GO:0046900">
    <property type="term" value="P:tetrahydrofolylpolyglutamate metabolic process"/>
    <property type="evidence" value="ECO:0007669"/>
    <property type="project" value="TreeGrafter"/>
</dbReference>
<comment type="similarity">
    <text evidence="2">Belongs to the peptidase C26 family.</text>
</comment>
<dbReference type="GO" id="GO:0005576">
    <property type="term" value="C:extracellular region"/>
    <property type="evidence" value="ECO:0007669"/>
    <property type="project" value="UniProtKB-SubCell"/>
</dbReference>
<dbReference type="OrthoDB" id="64220at2759"/>
<dbReference type="InterPro" id="IPR015527">
    <property type="entry name" value="Pept_C26_g-glut_hydrolase"/>
</dbReference>
<evidence type="ECO:0000313" key="10">
    <source>
        <dbReference type="EMBL" id="EAR95915.1"/>
    </source>
</evidence>
<evidence type="ECO:0000256" key="9">
    <source>
        <dbReference type="SAM" id="SignalP"/>
    </source>
</evidence>
<dbReference type="STRING" id="312017.Q23H93"/>
<evidence type="ECO:0000256" key="7">
    <source>
        <dbReference type="PIRSR" id="PIRSR615527-1"/>
    </source>
</evidence>
<keyword evidence="11" id="KW-1185">Reference proteome</keyword>
<dbReference type="PROSITE" id="PS51275">
    <property type="entry name" value="PEPTIDASE_C26_GGH"/>
    <property type="match status" value="1"/>
</dbReference>
<comment type="subcellular location">
    <subcellularLocation>
        <location evidence="1">Secreted</location>
        <location evidence="1">Extracellular space</location>
    </subcellularLocation>
</comment>
<dbReference type="PROSITE" id="PS51273">
    <property type="entry name" value="GATASE_TYPE_1"/>
    <property type="match status" value="1"/>
</dbReference>
<dbReference type="PANTHER" id="PTHR11315:SF0">
    <property type="entry name" value="FOLATE GAMMA-GLUTAMYL HYDROLASE"/>
    <property type="match status" value="1"/>
</dbReference>
<keyword evidence="4" id="KW-0964">Secreted</keyword>
<evidence type="ECO:0000256" key="3">
    <source>
        <dbReference type="ARBA" id="ARBA00012886"/>
    </source>
</evidence>
<feature type="chain" id="PRO_5004201906" description="folate gamma-glutamyl hydrolase" evidence="9">
    <location>
        <begin position="23"/>
        <end position="328"/>
    </location>
</feature>
<evidence type="ECO:0000256" key="5">
    <source>
        <dbReference type="ARBA" id="ARBA00022729"/>
    </source>
</evidence>
<evidence type="ECO:0000256" key="2">
    <source>
        <dbReference type="ARBA" id="ARBA00011083"/>
    </source>
</evidence>
<dbReference type="AlphaFoldDB" id="Q23H93"/>
<comment type="catalytic activity">
    <reaction evidence="8">
        <text>(6S)-5,6,7,8-tetrahydrofolyl-(gamma-L-Glu)(n) + (n-1) H2O = (6S)-5,6,7,8-tetrahydrofolate + (n-1) L-glutamate</text>
        <dbReference type="Rhea" id="RHEA:56784"/>
        <dbReference type="Rhea" id="RHEA-COMP:14738"/>
        <dbReference type="ChEBI" id="CHEBI:15377"/>
        <dbReference type="ChEBI" id="CHEBI:29985"/>
        <dbReference type="ChEBI" id="CHEBI:57453"/>
        <dbReference type="ChEBI" id="CHEBI:141005"/>
        <dbReference type="EC" id="3.4.19.9"/>
    </reaction>
</comment>
<sequence>MNRVKLILVFFAFLGLSYQSFNKPVIGLFMQTSSDPNFPADQFTWVDACDVQHWQSEGAQIVPIYSSYSYEEIDYLLERVNGVHFPGGGADLWLNVANKTGFTDMTLKAQHILNRTLEWNSQGRFFPLQGTCLGLELITLAYSNYSQVLSDYNDDNICRPVEFLSYGKMYQNMSSFLKSFISNGQALYVYHHWGLSPKNFDKFMSKEFILTTQMRDFDDNIYVGSYEHKQYPIYAIQFHPEIERFNLLDGVNATHSPLQIETSKYFANFFVNQVRLNNHTFEDQELLERIAIYNFSPVHINGSFSQQEYFFNNNDTQHRISLNKTSQY</sequence>
<evidence type="ECO:0000256" key="1">
    <source>
        <dbReference type="ARBA" id="ARBA00004239"/>
    </source>
</evidence>
<dbReference type="GeneID" id="7846385"/>
<keyword evidence="6 8" id="KW-0378">Hydrolase</keyword>
<dbReference type="EC" id="3.4.19.9" evidence="3 8"/>
<dbReference type="InParanoid" id="Q23H93"/>
<dbReference type="EMBL" id="GG662700">
    <property type="protein sequence ID" value="EAR95915.1"/>
    <property type="molecule type" value="Genomic_DNA"/>
</dbReference>
<dbReference type="InterPro" id="IPR011697">
    <property type="entry name" value="Peptidase_C26"/>
</dbReference>
<keyword evidence="5 9" id="KW-0732">Signal</keyword>
<organism evidence="10 11">
    <name type="scientific">Tetrahymena thermophila (strain SB210)</name>
    <dbReference type="NCBI Taxonomy" id="312017"/>
    <lineage>
        <taxon>Eukaryota</taxon>
        <taxon>Sar</taxon>
        <taxon>Alveolata</taxon>
        <taxon>Ciliophora</taxon>
        <taxon>Intramacronucleata</taxon>
        <taxon>Oligohymenophorea</taxon>
        <taxon>Hymenostomatida</taxon>
        <taxon>Tetrahymenina</taxon>
        <taxon>Tetrahymenidae</taxon>
        <taxon>Tetrahymena</taxon>
    </lineage>
</organism>
<dbReference type="eggNOG" id="KOG1559">
    <property type="taxonomic scope" value="Eukaryota"/>
</dbReference>
<accession>Q23H93</accession>
<evidence type="ECO:0000313" key="11">
    <source>
        <dbReference type="Proteomes" id="UP000009168"/>
    </source>
</evidence>
<dbReference type="RefSeq" id="XP_001016160.1">
    <property type="nucleotide sequence ID" value="XM_001016160.3"/>
</dbReference>
<feature type="active site" evidence="8">
    <location>
        <position position="239"/>
    </location>
</feature>